<evidence type="ECO:0000256" key="2">
    <source>
        <dbReference type="ARBA" id="ARBA00022723"/>
    </source>
</evidence>
<proteinExistence type="inferred from homology"/>
<evidence type="ECO:0000313" key="7">
    <source>
        <dbReference type="EMBL" id="KAJ6851462.1"/>
    </source>
</evidence>
<dbReference type="Gene3D" id="2.60.120.330">
    <property type="entry name" value="B-lactam Antibiotic, Isopenicillin N Synthase, Chain"/>
    <property type="match status" value="1"/>
</dbReference>
<evidence type="ECO:0000256" key="4">
    <source>
        <dbReference type="ARBA" id="ARBA00023004"/>
    </source>
</evidence>
<name>A0AAX6IE09_IRIPA</name>
<keyword evidence="8" id="KW-1185">Reference proteome</keyword>
<evidence type="ECO:0000256" key="1">
    <source>
        <dbReference type="ARBA" id="ARBA00008056"/>
    </source>
</evidence>
<evidence type="ECO:0000256" key="5">
    <source>
        <dbReference type="RuleBase" id="RU003682"/>
    </source>
</evidence>
<reference evidence="7" key="1">
    <citation type="journal article" date="2023" name="GigaByte">
        <title>Genome assembly of the bearded iris, Iris pallida Lam.</title>
        <authorList>
            <person name="Bruccoleri R.E."/>
            <person name="Oakeley E.J."/>
            <person name="Faust A.M.E."/>
            <person name="Altorfer M."/>
            <person name="Dessus-Babus S."/>
            <person name="Burckhardt D."/>
            <person name="Oertli M."/>
            <person name="Naumann U."/>
            <person name="Petersen F."/>
            <person name="Wong J."/>
        </authorList>
    </citation>
    <scope>NUCLEOTIDE SEQUENCE</scope>
    <source>
        <strain evidence="7">GSM-AAB239-AS_SAM_17_03QT</strain>
    </source>
</reference>
<dbReference type="InterPro" id="IPR050295">
    <property type="entry name" value="Plant_2OG-oxidoreductases"/>
</dbReference>
<dbReference type="InterPro" id="IPR026992">
    <property type="entry name" value="DIOX_N"/>
</dbReference>
<accession>A0AAX6IE09</accession>
<sequence length="361" mass="39834">MEVAENGGPKLKLLGRPLPVDNVQALAASGDPGEIPQRYVRPEVMSDVDSAGADDIPIVDLGRLTDLVSSAGEAAKLKMACEEWGFFQLINHGVAEEVMQSMKVDIEEFFQQPLEEKEAVAQPPGSIEGYGEAFVVSEDQKLDWGDMYFLGTRPVTFRNMGLWATHPPTFRSTLDKYSLELKKVTDCLLGAMAKNLGMQPEKFLDLFKNGVQSVRMNYYPPCPHHADKVLGLSPHSDAVGLTLLLQVNQVQGLQIRRNGRWIAIKPIPGALIVNVGDILEILSNGRYKSIEHRAIINPQNERMSVAAFHNPDYAVMIGPLPELVEGGEAQYKTLSFDRYASLITSSKLDGKSLLDQMKLTN</sequence>
<dbReference type="GO" id="GO:0016491">
    <property type="term" value="F:oxidoreductase activity"/>
    <property type="evidence" value="ECO:0007669"/>
    <property type="project" value="UniProtKB-KW"/>
</dbReference>
<protein>
    <submittedName>
        <fullName evidence="7">S-norcoclaurine synthase 1-like</fullName>
    </submittedName>
</protein>
<keyword evidence="3 5" id="KW-0560">Oxidoreductase</keyword>
<dbReference type="InterPro" id="IPR005123">
    <property type="entry name" value="Oxoglu/Fe-dep_dioxygenase_dom"/>
</dbReference>
<keyword evidence="4 5" id="KW-0408">Iron</keyword>
<evidence type="ECO:0000313" key="8">
    <source>
        <dbReference type="Proteomes" id="UP001140949"/>
    </source>
</evidence>
<dbReference type="Pfam" id="PF03171">
    <property type="entry name" value="2OG-FeII_Oxy"/>
    <property type="match status" value="1"/>
</dbReference>
<comment type="caution">
    <text evidence="7">The sequence shown here is derived from an EMBL/GenBank/DDBJ whole genome shotgun (WGS) entry which is preliminary data.</text>
</comment>
<dbReference type="EMBL" id="JANAVB010002199">
    <property type="protein sequence ID" value="KAJ6851462.1"/>
    <property type="molecule type" value="Genomic_DNA"/>
</dbReference>
<dbReference type="PROSITE" id="PS51471">
    <property type="entry name" value="FE2OG_OXY"/>
    <property type="match status" value="1"/>
</dbReference>
<dbReference type="Proteomes" id="UP001140949">
    <property type="component" value="Unassembled WGS sequence"/>
</dbReference>
<dbReference type="InterPro" id="IPR027443">
    <property type="entry name" value="IPNS-like_sf"/>
</dbReference>
<dbReference type="InterPro" id="IPR044861">
    <property type="entry name" value="IPNS-like_FE2OG_OXY"/>
</dbReference>
<dbReference type="PANTHER" id="PTHR47991">
    <property type="entry name" value="OXOGLUTARATE/IRON-DEPENDENT DIOXYGENASE"/>
    <property type="match status" value="1"/>
</dbReference>
<evidence type="ECO:0000256" key="3">
    <source>
        <dbReference type="ARBA" id="ARBA00023002"/>
    </source>
</evidence>
<dbReference type="AlphaFoldDB" id="A0AAX6IE09"/>
<feature type="domain" description="Fe2OG dioxygenase" evidence="6">
    <location>
        <begin position="210"/>
        <end position="311"/>
    </location>
</feature>
<organism evidence="7 8">
    <name type="scientific">Iris pallida</name>
    <name type="common">Sweet iris</name>
    <dbReference type="NCBI Taxonomy" id="29817"/>
    <lineage>
        <taxon>Eukaryota</taxon>
        <taxon>Viridiplantae</taxon>
        <taxon>Streptophyta</taxon>
        <taxon>Embryophyta</taxon>
        <taxon>Tracheophyta</taxon>
        <taxon>Spermatophyta</taxon>
        <taxon>Magnoliopsida</taxon>
        <taxon>Liliopsida</taxon>
        <taxon>Asparagales</taxon>
        <taxon>Iridaceae</taxon>
        <taxon>Iridoideae</taxon>
        <taxon>Irideae</taxon>
        <taxon>Iris</taxon>
    </lineage>
</organism>
<comment type="similarity">
    <text evidence="1 5">Belongs to the iron/ascorbate-dependent oxidoreductase family.</text>
</comment>
<evidence type="ECO:0000259" key="6">
    <source>
        <dbReference type="PROSITE" id="PS51471"/>
    </source>
</evidence>
<dbReference type="GO" id="GO:0046872">
    <property type="term" value="F:metal ion binding"/>
    <property type="evidence" value="ECO:0007669"/>
    <property type="project" value="UniProtKB-KW"/>
</dbReference>
<reference evidence="7" key="2">
    <citation type="submission" date="2023-04" db="EMBL/GenBank/DDBJ databases">
        <authorList>
            <person name="Bruccoleri R.E."/>
            <person name="Oakeley E.J."/>
            <person name="Faust A.-M."/>
            <person name="Dessus-Babus S."/>
            <person name="Altorfer M."/>
            <person name="Burckhardt D."/>
            <person name="Oertli M."/>
            <person name="Naumann U."/>
            <person name="Petersen F."/>
            <person name="Wong J."/>
        </authorList>
    </citation>
    <scope>NUCLEOTIDE SEQUENCE</scope>
    <source>
        <strain evidence="7">GSM-AAB239-AS_SAM_17_03QT</strain>
        <tissue evidence="7">Leaf</tissue>
    </source>
</reference>
<keyword evidence="2 5" id="KW-0479">Metal-binding</keyword>
<gene>
    <name evidence="7" type="ORF">M6B38_259135</name>
</gene>
<dbReference type="Pfam" id="PF14226">
    <property type="entry name" value="DIOX_N"/>
    <property type="match status" value="1"/>
</dbReference>
<dbReference type="FunFam" id="2.60.120.330:FF:000001">
    <property type="entry name" value="Protein SRG1"/>
    <property type="match status" value="1"/>
</dbReference>
<dbReference type="SUPFAM" id="SSF51197">
    <property type="entry name" value="Clavaminate synthase-like"/>
    <property type="match status" value="1"/>
</dbReference>